<evidence type="ECO:0008006" key="4">
    <source>
        <dbReference type="Google" id="ProtNLM"/>
    </source>
</evidence>
<feature type="signal peptide" evidence="1">
    <location>
        <begin position="1"/>
        <end position="24"/>
    </location>
</feature>
<protein>
    <recommendedName>
        <fullName evidence="4">F-box domain-containing protein</fullName>
    </recommendedName>
</protein>
<dbReference type="Proteomes" id="UP000076842">
    <property type="component" value="Unassembled WGS sequence"/>
</dbReference>
<dbReference type="EMBL" id="KV424385">
    <property type="protein sequence ID" value="KZT44700.1"/>
    <property type="molecule type" value="Genomic_DNA"/>
</dbReference>
<evidence type="ECO:0000313" key="2">
    <source>
        <dbReference type="EMBL" id="KZT44700.1"/>
    </source>
</evidence>
<gene>
    <name evidence="2" type="ORF">CALCODRAFT_489145</name>
</gene>
<evidence type="ECO:0000313" key="3">
    <source>
        <dbReference type="Proteomes" id="UP000076842"/>
    </source>
</evidence>
<reference evidence="2 3" key="1">
    <citation type="journal article" date="2016" name="Mol. Biol. Evol.">
        <title>Comparative Genomics of Early-Diverging Mushroom-Forming Fungi Provides Insights into the Origins of Lignocellulose Decay Capabilities.</title>
        <authorList>
            <person name="Nagy L.G."/>
            <person name="Riley R."/>
            <person name="Tritt A."/>
            <person name="Adam C."/>
            <person name="Daum C."/>
            <person name="Floudas D."/>
            <person name="Sun H."/>
            <person name="Yadav J.S."/>
            <person name="Pangilinan J."/>
            <person name="Larsson K.H."/>
            <person name="Matsuura K."/>
            <person name="Barry K."/>
            <person name="Labutti K."/>
            <person name="Kuo R."/>
            <person name="Ohm R.A."/>
            <person name="Bhattacharya S.S."/>
            <person name="Shirouzu T."/>
            <person name="Yoshinaga Y."/>
            <person name="Martin F.M."/>
            <person name="Grigoriev I.V."/>
            <person name="Hibbett D.S."/>
        </authorList>
    </citation>
    <scope>NUCLEOTIDE SEQUENCE [LARGE SCALE GENOMIC DNA]</scope>
    <source>
        <strain evidence="2 3">HHB12733</strain>
    </source>
</reference>
<evidence type="ECO:0000256" key="1">
    <source>
        <dbReference type="SAM" id="SignalP"/>
    </source>
</evidence>
<accession>A0A166JGK6</accession>
<keyword evidence="3" id="KW-1185">Reference proteome</keyword>
<proteinExistence type="predicted"/>
<feature type="chain" id="PRO_5007875816" description="F-box domain-containing protein" evidence="1">
    <location>
        <begin position="25"/>
        <end position="170"/>
    </location>
</feature>
<sequence>MASQNGRLIAVLVIIGEVLQAVFAQVTSRDARATFCACLDIDHFWRAHALPFLFKKRGITSTHKLLEGIPAEDRKRVRSGEWVFNGSPPERLSFEVPYLTGLYLGGLKPDTLYVVQAIHHMNLVFAHLRIFKLVADNKDTLIQTWAVLPSFPQLCSVHIVRDLEWLKERS</sequence>
<organism evidence="2 3">
    <name type="scientific">Calocera cornea HHB12733</name>
    <dbReference type="NCBI Taxonomy" id="1353952"/>
    <lineage>
        <taxon>Eukaryota</taxon>
        <taxon>Fungi</taxon>
        <taxon>Dikarya</taxon>
        <taxon>Basidiomycota</taxon>
        <taxon>Agaricomycotina</taxon>
        <taxon>Dacrymycetes</taxon>
        <taxon>Dacrymycetales</taxon>
        <taxon>Dacrymycetaceae</taxon>
        <taxon>Calocera</taxon>
    </lineage>
</organism>
<keyword evidence="1" id="KW-0732">Signal</keyword>
<dbReference type="AlphaFoldDB" id="A0A166JGK6"/>
<name>A0A166JGK6_9BASI</name>
<dbReference type="InParanoid" id="A0A166JGK6"/>